<feature type="transmembrane region" description="Helical" evidence="26">
    <location>
        <begin position="267"/>
        <end position="288"/>
    </location>
</feature>
<keyword evidence="14" id="KW-0968">Cytoplasmic vesicle</keyword>
<reference evidence="28" key="1">
    <citation type="submission" date="2025-08" db="UniProtKB">
        <authorList>
            <consortium name="RefSeq"/>
        </authorList>
    </citation>
    <scope>IDENTIFICATION</scope>
</reference>
<keyword evidence="12" id="KW-0325">Glycoprotein</keyword>
<feature type="transmembrane region" description="Helical" evidence="26">
    <location>
        <begin position="434"/>
        <end position="454"/>
    </location>
</feature>
<evidence type="ECO:0000313" key="28">
    <source>
        <dbReference type="RefSeq" id="XP_028139520.1"/>
    </source>
</evidence>
<comment type="subcellular location">
    <subcellularLocation>
        <location evidence="2">Basolateral cell membrane</location>
        <topology evidence="2">Multi-pass membrane protein</topology>
    </subcellularLocation>
    <subcellularLocation>
        <location evidence="3">Cytoplasmic vesicle</location>
        <location evidence="3">Secretory vesicle membrane</location>
        <topology evidence="3">Multi-pass membrane protein</topology>
    </subcellularLocation>
    <subcellularLocation>
        <location evidence="1">Cytoplasmic vesicle</location>
        <location evidence="1">Secretory vesicle</location>
        <location evidence="1">Synaptic vesicle membrane</location>
    </subcellularLocation>
    <subcellularLocation>
        <location evidence="4">Lysosome membrane</location>
    </subcellularLocation>
</comment>
<evidence type="ECO:0000256" key="18">
    <source>
        <dbReference type="ARBA" id="ARBA00051403"/>
    </source>
</evidence>
<dbReference type="InParanoid" id="A0A6P7G4Q7"/>
<comment type="catalytic activity">
    <reaction evidence="20">
        <text>D-glucuronate(out) + H(+)(out) = D-glucuronate(in) + H(+)(in)</text>
        <dbReference type="Rhea" id="RHEA:72591"/>
        <dbReference type="ChEBI" id="CHEBI:15378"/>
        <dbReference type="ChEBI" id="CHEBI:58720"/>
    </reaction>
    <physiologicalReaction direction="left-to-right" evidence="20">
        <dbReference type="Rhea" id="RHEA:72592"/>
    </physiologicalReaction>
</comment>
<evidence type="ECO:0000256" key="1">
    <source>
        <dbReference type="ARBA" id="ARBA00004432"/>
    </source>
</evidence>
<evidence type="ECO:0000256" key="23">
    <source>
        <dbReference type="ARBA" id="ARBA00080244"/>
    </source>
</evidence>
<dbReference type="GO" id="GO:0030672">
    <property type="term" value="C:synaptic vesicle membrane"/>
    <property type="evidence" value="ECO:0007669"/>
    <property type="project" value="UniProtKB-SubCell"/>
</dbReference>
<keyword evidence="6" id="KW-1003">Cell membrane</keyword>
<proteinExistence type="predicted"/>
<comment type="catalytic activity">
    <reaction evidence="19">
        <text>L-glutamate(out) = L-glutamate(in)</text>
        <dbReference type="Rhea" id="RHEA:66336"/>
        <dbReference type="ChEBI" id="CHEBI:29985"/>
    </reaction>
    <physiologicalReaction direction="left-to-right" evidence="19">
        <dbReference type="Rhea" id="RHEA:66337"/>
    </physiologicalReaction>
</comment>
<gene>
    <name evidence="28" type="primary">LOC114333735</name>
</gene>
<evidence type="ECO:0000256" key="12">
    <source>
        <dbReference type="ARBA" id="ARBA00023180"/>
    </source>
</evidence>
<dbReference type="Pfam" id="PF07690">
    <property type="entry name" value="MFS_1"/>
    <property type="match status" value="1"/>
</dbReference>
<feature type="domain" description="Major facilitator superfamily (MFS) profile" evidence="27">
    <location>
        <begin position="28"/>
        <end position="458"/>
    </location>
</feature>
<evidence type="ECO:0000256" key="11">
    <source>
        <dbReference type="ARBA" id="ARBA00023136"/>
    </source>
</evidence>
<feature type="transmembrane region" description="Helical" evidence="26">
    <location>
        <begin position="400"/>
        <end position="422"/>
    </location>
</feature>
<evidence type="ECO:0000256" key="4">
    <source>
        <dbReference type="ARBA" id="ARBA00004656"/>
    </source>
</evidence>
<feature type="transmembrane region" description="Helical" evidence="26">
    <location>
        <begin position="173"/>
        <end position="197"/>
    </location>
</feature>
<keyword evidence="11 26" id="KW-0472">Membrane</keyword>
<accession>A0A6P7G4Q7</accession>
<evidence type="ECO:0000256" key="13">
    <source>
        <dbReference type="ARBA" id="ARBA00023228"/>
    </source>
</evidence>
<keyword evidence="13" id="KW-0458">Lysosome</keyword>
<keyword evidence="9 26" id="KW-1133">Transmembrane helix</keyword>
<evidence type="ECO:0000259" key="27">
    <source>
        <dbReference type="PROSITE" id="PS50850"/>
    </source>
</evidence>
<protein>
    <recommendedName>
        <fullName evidence="22">Sialin</fullName>
    </recommendedName>
    <alternativeName>
        <fullName evidence="25">H(+)/nitrate cotransporter</fullName>
    </alternativeName>
    <alternativeName>
        <fullName evidence="23">H(+)/sialic acid cotransporter</fullName>
    </alternativeName>
    <alternativeName>
        <fullName evidence="24">Vesicular excitatory amino acid transporter</fullName>
    </alternativeName>
</protein>
<comment type="catalytic activity">
    <reaction evidence="17">
        <text>N-acetylneuraminate(in) + H(+)(in) = N-acetylneuraminate(out) + H(+)(out)</text>
        <dbReference type="Rhea" id="RHEA:28987"/>
        <dbReference type="ChEBI" id="CHEBI:15378"/>
        <dbReference type="ChEBI" id="CHEBI:35418"/>
    </reaction>
    <physiologicalReaction direction="right-to-left" evidence="17">
        <dbReference type="Rhea" id="RHEA:28989"/>
    </physiologicalReaction>
</comment>
<evidence type="ECO:0000256" key="25">
    <source>
        <dbReference type="ARBA" id="ARBA00081925"/>
    </source>
</evidence>
<sequence>MTSGTESCENIVDNNMNLGPSWKIWRHKRYVVAIMAFLGFMNIYTLRANLSIAIVDMTQLKNITLDNGTTILKKDFDWDSKLQGYVLSSFFYGYVFTQIAGGYLATKIGGTWVFSFGIASTAFFTLITPWVAKTNVYFFIVVRTIEGLCEGLTFPAVQEIWSQWAPPAEKSRLVSISISGGYFGAVVAMPACSLIASSLGWEYIFYIFGAVGLLWYLIWVILIAASPSKDKRIDPLECKYIVDAISAVKSDEHIEVPWRRILTSPAVIANAVCMISEGWGFYTLLTFLPQMIKSLLDFDLNQVGFLAALPYLVMSLMVQAGGYSADFILQRKYLNTTQVRKLLIMTGFSAQAIFLLLAGYWVSPVGTSVCLVVAVGLGGLAVSGMGVVPIDIAPKFASVIYGIATTVATLPGIISPILTGYLVTDSTNIFQWRIVFYIASGIYLFGIIVCFMFISGVRQSWADKEEVIMKGNHNQYFVSTE</sequence>
<comment type="catalytic activity">
    <reaction evidence="15">
        <text>2 nitrate(out) + H(+)(out) = 2 nitrate(in) + H(+)(in)</text>
        <dbReference type="Rhea" id="RHEA:71539"/>
        <dbReference type="ChEBI" id="CHEBI:15378"/>
        <dbReference type="ChEBI" id="CHEBI:17632"/>
    </reaction>
    <physiologicalReaction direction="left-to-right" evidence="15">
        <dbReference type="Rhea" id="RHEA:71540"/>
    </physiologicalReaction>
</comment>
<evidence type="ECO:0000256" key="14">
    <source>
        <dbReference type="ARBA" id="ARBA00023329"/>
    </source>
</evidence>
<dbReference type="PROSITE" id="PS50850">
    <property type="entry name" value="MFS"/>
    <property type="match status" value="1"/>
</dbReference>
<feature type="transmembrane region" description="Helical" evidence="26">
    <location>
        <begin position="112"/>
        <end position="131"/>
    </location>
</feature>
<evidence type="ECO:0000256" key="7">
    <source>
        <dbReference type="ARBA" id="ARBA00022692"/>
    </source>
</evidence>
<evidence type="ECO:0000256" key="19">
    <source>
        <dbReference type="ARBA" id="ARBA00051447"/>
    </source>
</evidence>
<dbReference type="GO" id="GO:0016323">
    <property type="term" value="C:basolateral plasma membrane"/>
    <property type="evidence" value="ECO:0007669"/>
    <property type="project" value="UniProtKB-SubCell"/>
</dbReference>
<organism evidence="28">
    <name type="scientific">Diabrotica virgifera virgifera</name>
    <name type="common">western corn rootworm</name>
    <dbReference type="NCBI Taxonomy" id="50390"/>
    <lineage>
        <taxon>Eukaryota</taxon>
        <taxon>Metazoa</taxon>
        <taxon>Ecdysozoa</taxon>
        <taxon>Arthropoda</taxon>
        <taxon>Hexapoda</taxon>
        <taxon>Insecta</taxon>
        <taxon>Pterygota</taxon>
        <taxon>Neoptera</taxon>
        <taxon>Endopterygota</taxon>
        <taxon>Coleoptera</taxon>
        <taxon>Polyphaga</taxon>
        <taxon>Cucujiformia</taxon>
        <taxon>Chrysomeloidea</taxon>
        <taxon>Chrysomelidae</taxon>
        <taxon>Galerucinae</taxon>
        <taxon>Diabroticina</taxon>
        <taxon>Diabroticites</taxon>
        <taxon>Diabrotica</taxon>
    </lineage>
</organism>
<dbReference type="PANTHER" id="PTHR11662:SF455">
    <property type="entry name" value="GH23975P"/>
    <property type="match status" value="1"/>
</dbReference>
<dbReference type="Gene3D" id="1.20.1250.20">
    <property type="entry name" value="MFS general substrate transporter like domains"/>
    <property type="match status" value="2"/>
</dbReference>
<keyword evidence="10" id="KW-0770">Synapse</keyword>
<evidence type="ECO:0000256" key="3">
    <source>
        <dbReference type="ARBA" id="ARBA00004638"/>
    </source>
</evidence>
<evidence type="ECO:0000256" key="5">
    <source>
        <dbReference type="ARBA" id="ARBA00022448"/>
    </source>
</evidence>
<dbReference type="GO" id="GO:0015293">
    <property type="term" value="F:symporter activity"/>
    <property type="evidence" value="ECO:0007669"/>
    <property type="project" value="UniProtKB-KW"/>
</dbReference>
<evidence type="ECO:0000256" key="10">
    <source>
        <dbReference type="ARBA" id="ARBA00023018"/>
    </source>
</evidence>
<dbReference type="PANTHER" id="PTHR11662">
    <property type="entry name" value="SOLUTE CARRIER FAMILY 17"/>
    <property type="match status" value="1"/>
</dbReference>
<evidence type="ECO:0000256" key="16">
    <source>
        <dbReference type="ARBA" id="ARBA00050554"/>
    </source>
</evidence>
<evidence type="ECO:0000256" key="2">
    <source>
        <dbReference type="ARBA" id="ARBA00004554"/>
    </source>
</evidence>
<evidence type="ECO:0000256" key="8">
    <source>
        <dbReference type="ARBA" id="ARBA00022847"/>
    </source>
</evidence>
<dbReference type="GO" id="GO:0006820">
    <property type="term" value="P:monoatomic anion transport"/>
    <property type="evidence" value="ECO:0007669"/>
    <property type="project" value="TreeGrafter"/>
</dbReference>
<feature type="transmembrane region" description="Helical" evidence="26">
    <location>
        <begin position="368"/>
        <end position="388"/>
    </location>
</feature>
<evidence type="ECO:0000256" key="6">
    <source>
        <dbReference type="ARBA" id="ARBA00022475"/>
    </source>
</evidence>
<dbReference type="InterPro" id="IPR036259">
    <property type="entry name" value="MFS_trans_sf"/>
</dbReference>
<dbReference type="SUPFAM" id="SSF103473">
    <property type="entry name" value="MFS general substrate transporter"/>
    <property type="match status" value="1"/>
</dbReference>
<name>A0A6P7G4Q7_DIAVI</name>
<dbReference type="InterPro" id="IPR005829">
    <property type="entry name" value="Sugar_transporter_CS"/>
</dbReference>
<comment type="catalytic activity">
    <reaction evidence="16">
        <text>L-aspartate(out) = L-aspartate(in)</text>
        <dbReference type="Rhea" id="RHEA:66332"/>
        <dbReference type="ChEBI" id="CHEBI:29991"/>
    </reaction>
    <physiologicalReaction direction="left-to-right" evidence="16">
        <dbReference type="Rhea" id="RHEA:66333"/>
    </physiologicalReaction>
</comment>
<evidence type="ECO:0000256" key="26">
    <source>
        <dbReference type="SAM" id="Phobius"/>
    </source>
</evidence>
<feature type="transmembrane region" description="Helical" evidence="26">
    <location>
        <begin position="203"/>
        <end position="225"/>
    </location>
</feature>
<dbReference type="FunFam" id="1.20.1250.20:FF:000067">
    <property type="entry name" value="sialin isoform X2"/>
    <property type="match status" value="1"/>
</dbReference>
<dbReference type="CDD" id="cd17318">
    <property type="entry name" value="MFS_SLC17"/>
    <property type="match status" value="1"/>
</dbReference>
<dbReference type="RefSeq" id="XP_028139520.1">
    <property type="nucleotide sequence ID" value="XM_028283719.1"/>
</dbReference>
<feature type="transmembrane region" description="Helical" evidence="26">
    <location>
        <begin position="308"/>
        <end position="329"/>
    </location>
</feature>
<dbReference type="GO" id="GO:0005765">
    <property type="term" value="C:lysosomal membrane"/>
    <property type="evidence" value="ECO:0007669"/>
    <property type="project" value="UniProtKB-SubCell"/>
</dbReference>
<evidence type="ECO:0000256" key="22">
    <source>
        <dbReference type="ARBA" id="ARBA00069713"/>
    </source>
</evidence>
<dbReference type="InterPro" id="IPR011701">
    <property type="entry name" value="MFS"/>
</dbReference>
<dbReference type="PROSITE" id="PS00217">
    <property type="entry name" value="SUGAR_TRANSPORT_2"/>
    <property type="match status" value="1"/>
</dbReference>
<feature type="transmembrane region" description="Helical" evidence="26">
    <location>
        <begin position="30"/>
        <end position="55"/>
    </location>
</feature>
<evidence type="ECO:0000256" key="20">
    <source>
        <dbReference type="ARBA" id="ARBA00051612"/>
    </source>
</evidence>
<feature type="transmembrane region" description="Helical" evidence="26">
    <location>
        <begin position="82"/>
        <end position="105"/>
    </location>
</feature>
<dbReference type="InterPro" id="IPR050382">
    <property type="entry name" value="MFS_Na/Anion_cotransporter"/>
</dbReference>
<evidence type="ECO:0000256" key="17">
    <source>
        <dbReference type="ARBA" id="ARBA00050625"/>
    </source>
</evidence>
<keyword evidence="8" id="KW-0769">Symport</keyword>
<keyword evidence="7 26" id="KW-0812">Transmembrane</keyword>
<comment type="function">
    <text evidence="21">Receptor for CM101, a polysaccharide produced by group B Streptococcus with antipathoangiogenic properties.</text>
</comment>
<dbReference type="InterPro" id="IPR020846">
    <property type="entry name" value="MFS_dom"/>
</dbReference>
<feature type="transmembrane region" description="Helical" evidence="26">
    <location>
        <begin position="341"/>
        <end position="362"/>
    </location>
</feature>
<dbReference type="GO" id="GO:0046942">
    <property type="term" value="P:carboxylic acid transport"/>
    <property type="evidence" value="ECO:0007669"/>
    <property type="project" value="UniProtKB-ARBA"/>
</dbReference>
<evidence type="ECO:0000256" key="21">
    <source>
        <dbReference type="ARBA" id="ARBA00056891"/>
    </source>
</evidence>
<evidence type="ECO:0000256" key="9">
    <source>
        <dbReference type="ARBA" id="ARBA00022989"/>
    </source>
</evidence>
<dbReference type="FunFam" id="1.20.1250.20:FF:000003">
    <property type="entry name" value="Solute carrier family 17 member 3"/>
    <property type="match status" value="1"/>
</dbReference>
<comment type="catalytic activity">
    <reaction evidence="18">
        <text>N-acetyl-L-aspartyl-L-glutamate(out) = N-acetyl-L-aspartyl-L-glutamate(in)</text>
        <dbReference type="Rhea" id="RHEA:72599"/>
        <dbReference type="ChEBI" id="CHEBI:76931"/>
    </reaction>
    <physiologicalReaction direction="left-to-right" evidence="18">
        <dbReference type="Rhea" id="RHEA:72600"/>
    </physiologicalReaction>
</comment>
<evidence type="ECO:0000256" key="24">
    <source>
        <dbReference type="ARBA" id="ARBA00081195"/>
    </source>
</evidence>
<keyword evidence="5" id="KW-0813">Transport</keyword>
<dbReference type="AlphaFoldDB" id="A0A6P7G4Q7"/>
<evidence type="ECO:0000256" key="15">
    <source>
        <dbReference type="ARBA" id="ARBA00050101"/>
    </source>
</evidence>